<dbReference type="GO" id="GO:0006888">
    <property type="term" value="P:endoplasmic reticulum to Golgi vesicle-mediated transport"/>
    <property type="evidence" value="ECO:0007669"/>
    <property type="project" value="TreeGrafter"/>
</dbReference>
<evidence type="ECO:0000259" key="1">
    <source>
        <dbReference type="Pfam" id="PF01602"/>
    </source>
</evidence>
<proteinExistence type="predicted"/>
<dbReference type="InterPro" id="IPR002553">
    <property type="entry name" value="Clathrin/coatomer_adapt-like_N"/>
</dbReference>
<evidence type="ECO:0000313" key="3">
    <source>
        <dbReference type="Proteomes" id="UP001168821"/>
    </source>
</evidence>
<dbReference type="InterPro" id="IPR016024">
    <property type="entry name" value="ARM-type_fold"/>
</dbReference>
<dbReference type="GO" id="GO:0030126">
    <property type="term" value="C:COPI vesicle coat"/>
    <property type="evidence" value="ECO:0007669"/>
    <property type="project" value="TreeGrafter"/>
</dbReference>
<dbReference type="Proteomes" id="UP001168821">
    <property type="component" value="Unassembled WGS sequence"/>
</dbReference>
<dbReference type="Gene3D" id="1.25.10.10">
    <property type="entry name" value="Leucine-rich Repeat Variant"/>
    <property type="match status" value="1"/>
</dbReference>
<name>A0AA38HIN3_9CUCU</name>
<dbReference type="AlphaFoldDB" id="A0AA38HIN3"/>
<keyword evidence="3" id="KW-1185">Reference proteome</keyword>
<dbReference type="EMBL" id="JALNTZ010003936">
    <property type="protein sequence ID" value="KAJ3615713.1"/>
    <property type="molecule type" value="Genomic_DNA"/>
</dbReference>
<sequence>MTVEEPCYTLISYEDCEFTSEQQLKVQIEKGGDADKFRSLTEIIRGLLGGSKYPSLLMHVIRFILPRKDKNLKKLLLIYFEIVPKRSDDGKLLPQMILVCDAFRKELEHPNEYIRGATLRFLCKLREPDLLEPLMTAICDNLKHKNPYVRRNAVLCIYTIYKKFPSLLPDAPEIIQSYLEQESDMSCRRNAFMMLTYAAPERALEYVTSRLHEIQKFGDILQLMFVELVYKVCRGCPARRVSFIRPIYQLLSASSPAVKFEAGKTLLVLTSAPTAVTAVAKTLMELIYRESDNNVKLVVLSRLEALRSLAGHSSVFEGQIMDLLRCLCSSDLDVRRKVLGIASRCIISENIVEVVAFLRKELLKTHDEVDFSDEYRQSLVRTLHGCAIRFPSVAPQIVPLLLDFLGEASASSREVIFSVREAIVYFPALRKSIIEKLLDSFYYIKDLDVLRATLWIMGEYCEEKETGDRVFDTVCDAIGELPIVPPKQQVVPSMFFLHSDAFVASSFTNFEAFKLNTDGSYATQSAFTASTPASASQTLTIKSFTPLRDMLYEGEYLVAIALASTLVKLVLRRRELAPNDAECNKRTAKAILIMAAILRLGTSGMTSHAIDGDSHDWLVLCLRVLSEPQPIAVRAFLHECQLAWNNLLEDLRKESNNDFEKQTQPVHAAQVDDALVFRHLGTASELEVELEASLSIAVGLPCDLFFHWGANREAHS</sequence>
<dbReference type="InterPro" id="IPR016460">
    <property type="entry name" value="COPB1"/>
</dbReference>
<dbReference type="InterPro" id="IPR011989">
    <property type="entry name" value="ARM-like"/>
</dbReference>
<dbReference type="GO" id="GO:0006891">
    <property type="term" value="P:intra-Golgi vesicle-mediated transport"/>
    <property type="evidence" value="ECO:0007669"/>
    <property type="project" value="TreeGrafter"/>
</dbReference>
<dbReference type="Pfam" id="PF01602">
    <property type="entry name" value="Adaptin_N"/>
    <property type="match status" value="1"/>
</dbReference>
<dbReference type="PANTHER" id="PTHR10635">
    <property type="entry name" value="COATOMER SUBUNIT BETA"/>
    <property type="match status" value="1"/>
</dbReference>
<protein>
    <recommendedName>
        <fullName evidence="1">Clathrin/coatomer adaptor adaptin-like N-terminal domain-containing protein</fullName>
    </recommendedName>
</protein>
<comment type="caution">
    <text evidence="2">The sequence shown here is derived from an EMBL/GenBank/DDBJ whole genome shotgun (WGS) entry which is preliminary data.</text>
</comment>
<dbReference type="GO" id="GO:0006886">
    <property type="term" value="P:intracellular protein transport"/>
    <property type="evidence" value="ECO:0007669"/>
    <property type="project" value="InterPro"/>
</dbReference>
<reference evidence="2" key="1">
    <citation type="journal article" date="2023" name="G3 (Bethesda)">
        <title>Whole genome assemblies of Zophobas morio and Tenebrio molitor.</title>
        <authorList>
            <person name="Kaur S."/>
            <person name="Stinson S.A."/>
            <person name="diCenzo G.C."/>
        </authorList>
    </citation>
    <scope>NUCLEOTIDE SEQUENCE</scope>
    <source>
        <strain evidence="2">QUZm001</strain>
    </source>
</reference>
<organism evidence="2 3">
    <name type="scientific">Zophobas morio</name>
    <dbReference type="NCBI Taxonomy" id="2755281"/>
    <lineage>
        <taxon>Eukaryota</taxon>
        <taxon>Metazoa</taxon>
        <taxon>Ecdysozoa</taxon>
        <taxon>Arthropoda</taxon>
        <taxon>Hexapoda</taxon>
        <taxon>Insecta</taxon>
        <taxon>Pterygota</taxon>
        <taxon>Neoptera</taxon>
        <taxon>Endopterygota</taxon>
        <taxon>Coleoptera</taxon>
        <taxon>Polyphaga</taxon>
        <taxon>Cucujiformia</taxon>
        <taxon>Tenebrionidae</taxon>
        <taxon>Zophobas</taxon>
    </lineage>
</organism>
<gene>
    <name evidence="2" type="ORF">Zmor_012358</name>
</gene>
<accession>A0AA38HIN3</accession>
<evidence type="ECO:0000313" key="2">
    <source>
        <dbReference type="EMBL" id="KAJ3615713.1"/>
    </source>
</evidence>
<dbReference type="PANTHER" id="PTHR10635:SF0">
    <property type="entry name" value="COATOMER SUBUNIT BETA"/>
    <property type="match status" value="1"/>
</dbReference>
<feature type="domain" description="Clathrin/coatomer adaptor adaptin-like N-terminal" evidence="1">
    <location>
        <begin position="20"/>
        <end position="466"/>
    </location>
</feature>
<dbReference type="SUPFAM" id="SSF48371">
    <property type="entry name" value="ARM repeat"/>
    <property type="match status" value="1"/>
</dbReference>